<dbReference type="Proteomes" id="UP001189429">
    <property type="component" value="Unassembled WGS sequence"/>
</dbReference>
<feature type="non-terminal residue" evidence="2">
    <location>
        <position position="1"/>
    </location>
</feature>
<feature type="non-terminal residue" evidence="2">
    <location>
        <position position="776"/>
    </location>
</feature>
<dbReference type="EMBL" id="CAUYUJ010007491">
    <property type="protein sequence ID" value="CAK0820940.1"/>
    <property type="molecule type" value="Genomic_DNA"/>
</dbReference>
<feature type="region of interest" description="Disordered" evidence="1">
    <location>
        <begin position="313"/>
        <end position="350"/>
    </location>
</feature>
<feature type="compositionally biased region" description="Basic and acidic residues" evidence="1">
    <location>
        <begin position="253"/>
        <end position="273"/>
    </location>
</feature>
<reference evidence="2" key="1">
    <citation type="submission" date="2023-10" db="EMBL/GenBank/DDBJ databases">
        <authorList>
            <person name="Chen Y."/>
            <person name="Shah S."/>
            <person name="Dougan E. K."/>
            <person name="Thang M."/>
            <person name="Chan C."/>
        </authorList>
    </citation>
    <scope>NUCLEOTIDE SEQUENCE [LARGE SCALE GENOMIC DNA]</scope>
</reference>
<keyword evidence="3" id="KW-1185">Reference proteome</keyword>
<proteinExistence type="predicted"/>
<feature type="compositionally biased region" description="Basic and acidic residues" evidence="1">
    <location>
        <begin position="18"/>
        <end position="34"/>
    </location>
</feature>
<feature type="region of interest" description="Disordered" evidence="1">
    <location>
        <begin position="243"/>
        <end position="281"/>
    </location>
</feature>
<feature type="compositionally biased region" description="Low complexity" evidence="1">
    <location>
        <begin position="327"/>
        <end position="347"/>
    </location>
</feature>
<feature type="region of interest" description="Disordered" evidence="1">
    <location>
        <begin position="15"/>
        <end position="44"/>
    </location>
</feature>
<evidence type="ECO:0000313" key="2">
    <source>
        <dbReference type="EMBL" id="CAK0820940.1"/>
    </source>
</evidence>
<protein>
    <recommendedName>
        <fullName evidence="4">Endonuclease/exonuclease/phosphatase domain-containing protein</fullName>
    </recommendedName>
</protein>
<organism evidence="2 3">
    <name type="scientific">Prorocentrum cordatum</name>
    <dbReference type="NCBI Taxonomy" id="2364126"/>
    <lineage>
        <taxon>Eukaryota</taxon>
        <taxon>Sar</taxon>
        <taxon>Alveolata</taxon>
        <taxon>Dinophyceae</taxon>
        <taxon>Prorocentrales</taxon>
        <taxon>Prorocentraceae</taxon>
        <taxon>Prorocentrum</taxon>
    </lineage>
</organism>
<evidence type="ECO:0008006" key="4">
    <source>
        <dbReference type="Google" id="ProtNLM"/>
    </source>
</evidence>
<gene>
    <name evidence="2" type="ORF">PCOR1329_LOCUS22415</name>
</gene>
<sequence>EVMAWTANTHRWSLATRVPEEAQPEHALAQEHRGKANLAPRRASTWARRLARKTAMGRAESTGAGALGTSGGTAVPMTKARGSKQAGTLQHCSHRCVAAEVGLGLGLQVKVPLASVCLEHGVGLEGNAQLLEGIGGQVRGQRRPWILGSDWNMDPCLPQEWAHRNCGEAYPNVVDDVLAQAAGRAQHVRKQFPQAMQRLVDLLEAKDLAAAWHKTRFVAGGEETARISMLAFADSGTALERAAGARNTGCDTNDGRLRRTGEQDARTDGDRDLGGAGVTGAANRELQQLRIQAAKAEGRAVWRRAGAPCGLRASRWGGQRDPGASVAAEGAGARATRAAEPTRALPRGATEGRWKEAERLLSRRRPRAGAVSPAVAPRLSTVRRRSIHVDPGEAAWLLDRGLASKDSCERSRRQREMLWHRHFGRDAARASRRGVRPELVRSAARRALEQGEEDGERFARGVFPEVTPAWMAPHERPDLEEVNWVKRPRNGYLQGRVFVDGSASDPAEQILRRAGWAIVQYGEMGLVLGAVRCTVPLAWEPLQLTRDGEDYAFHFLSNCSAAPLEAFSDCAGPTRQATDIRRGASDRRGVEAPLHEARRSELGGRGEVRATKVEAHRSRAKCATETERQAVGLVAGATARRGGVPNEAAIELEERPANLSQAEGEEAGGEELQPIIRWMGHHLGEFTSEQGERGPACQRCEASGAQGHLKVKKRRRELRFQECRGEGKGCKEQLGRQRKGLHPLPSKSLGGVSEALWQELEEAAGGMIEGQEEEPD</sequence>
<feature type="region of interest" description="Disordered" evidence="1">
    <location>
        <begin position="725"/>
        <end position="752"/>
    </location>
</feature>
<accession>A0ABN9RQ24</accession>
<comment type="caution">
    <text evidence="2">The sequence shown here is derived from an EMBL/GenBank/DDBJ whole genome shotgun (WGS) entry which is preliminary data.</text>
</comment>
<evidence type="ECO:0000313" key="3">
    <source>
        <dbReference type="Proteomes" id="UP001189429"/>
    </source>
</evidence>
<name>A0ABN9RQ24_9DINO</name>
<evidence type="ECO:0000256" key="1">
    <source>
        <dbReference type="SAM" id="MobiDB-lite"/>
    </source>
</evidence>
<feature type="compositionally biased region" description="Basic and acidic residues" evidence="1">
    <location>
        <begin position="725"/>
        <end position="735"/>
    </location>
</feature>